<feature type="coiled-coil region" evidence="10">
    <location>
        <begin position="53"/>
        <end position="80"/>
    </location>
</feature>
<proteinExistence type="inferred from homology"/>
<comment type="caution">
    <text evidence="14">The sequence shown here is derived from an EMBL/GenBank/DDBJ whole genome shotgun (WGS) entry which is preliminary data.</text>
</comment>
<comment type="subcellular location">
    <subcellularLocation>
        <location evidence="1">Cell membrane</location>
    </subcellularLocation>
</comment>
<dbReference type="InterPro" id="IPR013703">
    <property type="entry name" value="Peptidase_S49_N_proteobac"/>
</dbReference>
<keyword evidence="9 11" id="KW-0472">Membrane</keyword>
<keyword evidence="3" id="KW-1003">Cell membrane</keyword>
<dbReference type="PANTHER" id="PTHR42987">
    <property type="entry name" value="PEPTIDASE S49"/>
    <property type="match status" value="1"/>
</dbReference>
<dbReference type="RefSeq" id="WP_176329771.1">
    <property type="nucleotide sequence ID" value="NZ_MSLT01000012.1"/>
</dbReference>
<dbReference type="GO" id="GO:0005886">
    <property type="term" value="C:plasma membrane"/>
    <property type="evidence" value="ECO:0007669"/>
    <property type="project" value="UniProtKB-SubCell"/>
</dbReference>
<feature type="transmembrane region" description="Helical" evidence="11">
    <location>
        <begin position="180"/>
        <end position="197"/>
    </location>
</feature>
<evidence type="ECO:0000313" key="15">
    <source>
        <dbReference type="Proteomes" id="UP000194798"/>
    </source>
</evidence>
<feature type="domain" description="Peptidase S49" evidence="12">
    <location>
        <begin position="152"/>
        <end position="299"/>
    </location>
</feature>
<dbReference type="InterPro" id="IPR002142">
    <property type="entry name" value="Peptidase_S49"/>
</dbReference>
<evidence type="ECO:0000256" key="10">
    <source>
        <dbReference type="SAM" id="Coils"/>
    </source>
</evidence>
<evidence type="ECO:0000256" key="7">
    <source>
        <dbReference type="ARBA" id="ARBA00022825"/>
    </source>
</evidence>
<comment type="similarity">
    <text evidence="2">Belongs to the peptidase S49 family.</text>
</comment>
<organism evidence="14 15">
    <name type="scientific">Thioflexithrix psekupsensis</name>
    <dbReference type="NCBI Taxonomy" id="1570016"/>
    <lineage>
        <taxon>Bacteria</taxon>
        <taxon>Pseudomonadati</taxon>
        <taxon>Pseudomonadota</taxon>
        <taxon>Gammaproteobacteria</taxon>
        <taxon>Thiotrichales</taxon>
        <taxon>Thioflexithrix</taxon>
    </lineage>
</organism>
<dbReference type="SUPFAM" id="SSF52096">
    <property type="entry name" value="ClpP/crotonase"/>
    <property type="match status" value="1"/>
</dbReference>
<dbReference type="GO" id="GO:0004252">
    <property type="term" value="F:serine-type endopeptidase activity"/>
    <property type="evidence" value="ECO:0007669"/>
    <property type="project" value="InterPro"/>
</dbReference>
<name>A0A251X7W1_9GAMM</name>
<dbReference type="Gene3D" id="3.90.226.10">
    <property type="entry name" value="2-enoyl-CoA Hydratase, Chain A, domain 1"/>
    <property type="match status" value="1"/>
</dbReference>
<dbReference type="InterPro" id="IPR029045">
    <property type="entry name" value="ClpP/crotonase-like_dom_sf"/>
</dbReference>
<dbReference type="PANTHER" id="PTHR42987:SF4">
    <property type="entry name" value="PROTEASE SOHB-RELATED"/>
    <property type="match status" value="1"/>
</dbReference>
<keyword evidence="7" id="KW-0720">Serine protease</keyword>
<keyword evidence="8 11" id="KW-1133">Transmembrane helix</keyword>
<evidence type="ECO:0000256" key="11">
    <source>
        <dbReference type="SAM" id="Phobius"/>
    </source>
</evidence>
<dbReference type="Pfam" id="PF01343">
    <property type="entry name" value="Peptidase_S49"/>
    <property type="match status" value="1"/>
</dbReference>
<accession>A0A251X7W1</accession>
<dbReference type="CDD" id="cd07023">
    <property type="entry name" value="S49_Sppa_N_C"/>
    <property type="match status" value="1"/>
</dbReference>
<evidence type="ECO:0000256" key="2">
    <source>
        <dbReference type="ARBA" id="ARBA00008683"/>
    </source>
</evidence>
<dbReference type="NCBIfam" id="NF008745">
    <property type="entry name" value="PRK11778.1"/>
    <property type="match status" value="1"/>
</dbReference>
<evidence type="ECO:0000256" key="9">
    <source>
        <dbReference type="ARBA" id="ARBA00023136"/>
    </source>
</evidence>
<dbReference type="Proteomes" id="UP000194798">
    <property type="component" value="Unassembled WGS sequence"/>
</dbReference>
<keyword evidence="5 11" id="KW-0812">Transmembrane</keyword>
<evidence type="ECO:0000259" key="12">
    <source>
        <dbReference type="Pfam" id="PF01343"/>
    </source>
</evidence>
<dbReference type="Pfam" id="PF08496">
    <property type="entry name" value="Peptidase_S49_N"/>
    <property type="match status" value="1"/>
</dbReference>
<evidence type="ECO:0000256" key="6">
    <source>
        <dbReference type="ARBA" id="ARBA00022801"/>
    </source>
</evidence>
<keyword evidence="4 14" id="KW-0645">Protease</keyword>
<reference evidence="14 15" key="1">
    <citation type="submission" date="2016-12" db="EMBL/GenBank/DDBJ databases">
        <title>Thioflexothrix psekupsii D3 genome sequencing and assembly.</title>
        <authorList>
            <person name="Fomenkov A."/>
            <person name="Vincze T."/>
            <person name="Grabovich M."/>
            <person name="Anton B.P."/>
            <person name="Dubinina G."/>
            <person name="Orlova M."/>
            <person name="Belousova E."/>
            <person name="Roberts R.J."/>
        </authorList>
    </citation>
    <scope>NUCLEOTIDE SEQUENCE [LARGE SCALE GENOMIC DNA]</scope>
    <source>
        <strain evidence="14">D3</strain>
    </source>
</reference>
<sequence>MWEFLFDYGLFFAKTLTIVLAIVVIIVMAMAARQQSSEEEQGELKITSLSERFKNYRSQLEEAIYDKQELKNRQRDAKKQAKEDKAPRRHLFVLDFHGDIRASAVESLRQEITAILMVADKARGDEVVVKLDSGGGLVHTYGLAASQLKRIKDKDIPLTIVVDKVAASGGYLMACLADKLIAAPFAIIGSIGVLAQLPNFHRLLKKHDIDFEQLSAGEYKRTLTVFGENTDKARVKMQADLEDTHQLFKQFILDHRPTLNIEQVATGEYWYGTQAKNLNLIDDITTSDDYLLAASKTADIYQVHYAQKRSLKEKLGLAMQEGLARLFLAR</sequence>
<evidence type="ECO:0000256" key="4">
    <source>
        <dbReference type="ARBA" id="ARBA00022670"/>
    </source>
</evidence>
<evidence type="ECO:0000313" key="14">
    <source>
        <dbReference type="EMBL" id="OUD14138.1"/>
    </source>
</evidence>
<feature type="domain" description="Peptidase S49 N-terminal proteobacteria" evidence="13">
    <location>
        <begin position="3"/>
        <end position="148"/>
    </location>
</feature>
<evidence type="ECO:0000256" key="1">
    <source>
        <dbReference type="ARBA" id="ARBA00004236"/>
    </source>
</evidence>
<keyword evidence="10" id="KW-0175">Coiled coil</keyword>
<dbReference type="Gene3D" id="6.20.330.10">
    <property type="match status" value="1"/>
</dbReference>
<keyword evidence="15" id="KW-1185">Reference proteome</keyword>
<dbReference type="InterPro" id="IPR047272">
    <property type="entry name" value="S49_SppA_C"/>
</dbReference>
<dbReference type="GO" id="GO:0006508">
    <property type="term" value="P:proteolysis"/>
    <property type="evidence" value="ECO:0007669"/>
    <property type="project" value="UniProtKB-KW"/>
</dbReference>
<evidence type="ECO:0000256" key="8">
    <source>
        <dbReference type="ARBA" id="ARBA00022989"/>
    </source>
</evidence>
<dbReference type="EMBL" id="MSLT01000012">
    <property type="protein sequence ID" value="OUD14138.1"/>
    <property type="molecule type" value="Genomic_DNA"/>
</dbReference>
<dbReference type="AlphaFoldDB" id="A0A251X7W1"/>
<evidence type="ECO:0000256" key="5">
    <source>
        <dbReference type="ARBA" id="ARBA00022692"/>
    </source>
</evidence>
<keyword evidence="6" id="KW-0378">Hydrolase</keyword>
<protein>
    <submittedName>
        <fullName evidence="14">Protease SohB</fullName>
    </submittedName>
</protein>
<evidence type="ECO:0000259" key="13">
    <source>
        <dbReference type="Pfam" id="PF08496"/>
    </source>
</evidence>
<gene>
    <name evidence="14" type="ORF">TPSD3_07325</name>
</gene>
<evidence type="ECO:0000256" key="3">
    <source>
        <dbReference type="ARBA" id="ARBA00022475"/>
    </source>
</evidence>
<feature type="transmembrane region" description="Helical" evidence="11">
    <location>
        <begin position="12"/>
        <end position="32"/>
    </location>
</feature>